<feature type="compositionally biased region" description="Acidic residues" evidence="1">
    <location>
        <begin position="72"/>
        <end position="83"/>
    </location>
</feature>
<organism evidence="2 3">
    <name type="scientific">Haemaphysalis longicornis</name>
    <name type="common">Bush tick</name>
    <dbReference type="NCBI Taxonomy" id="44386"/>
    <lineage>
        <taxon>Eukaryota</taxon>
        <taxon>Metazoa</taxon>
        <taxon>Ecdysozoa</taxon>
        <taxon>Arthropoda</taxon>
        <taxon>Chelicerata</taxon>
        <taxon>Arachnida</taxon>
        <taxon>Acari</taxon>
        <taxon>Parasitiformes</taxon>
        <taxon>Ixodida</taxon>
        <taxon>Ixodoidea</taxon>
        <taxon>Ixodidae</taxon>
        <taxon>Haemaphysalinae</taxon>
        <taxon>Haemaphysalis</taxon>
    </lineage>
</organism>
<dbReference type="Proteomes" id="UP000821853">
    <property type="component" value="Unassembled WGS sequence"/>
</dbReference>
<name>A0A9J6GPD7_HAELO</name>
<feature type="compositionally biased region" description="Low complexity" evidence="1">
    <location>
        <begin position="58"/>
        <end position="68"/>
    </location>
</feature>
<keyword evidence="3" id="KW-1185">Reference proteome</keyword>
<evidence type="ECO:0000256" key="1">
    <source>
        <dbReference type="SAM" id="MobiDB-lite"/>
    </source>
</evidence>
<protein>
    <submittedName>
        <fullName evidence="2">Uncharacterized protein</fullName>
    </submittedName>
</protein>
<accession>A0A9J6GPD7</accession>
<sequence length="83" mass="8994">MRHAWFSEVAKWVRDAWCGVSEATVTAGFRKAGLLASAPGQPELDESSGSSDSEEEAPATLPPELAKLFESASEDEDFEGYQE</sequence>
<dbReference type="AlphaFoldDB" id="A0A9J6GPD7"/>
<proteinExistence type="predicted"/>
<feature type="region of interest" description="Disordered" evidence="1">
    <location>
        <begin position="36"/>
        <end position="83"/>
    </location>
</feature>
<evidence type="ECO:0000313" key="2">
    <source>
        <dbReference type="EMBL" id="KAH9377493.1"/>
    </source>
</evidence>
<reference evidence="2 3" key="1">
    <citation type="journal article" date="2020" name="Cell">
        <title>Large-Scale Comparative Analyses of Tick Genomes Elucidate Their Genetic Diversity and Vector Capacities.</title>
        <authorList>
            <consortium name="Tick Genome and Microbiome Consortium (TIGMIC)"/>
            <person name="Jia N."/>
            <person name="Wang J."/>
            <person name="Shi W."/>
            <person name="Du L."/>
            <person name="Sun Y."/>
            <person name="Zhan W."/>
            <person name="Jiang J.F."/>
            <person name="Wang Q."/>
            <person name="Zhang B."/>
            <person name="Ji P."/>
            <person name="Bell-Sakyi L."/>
            <person name="Cui X.M."/>
            <person name="Yuan T.T."/>
            <person name="Jiang B.G."/>
            <person name="Yang W.F."/>
            <person name="Lam T.T."/>
            <person name="Chang Q.C."/>
            <person name="Ding S.J."/>
            <person name="Wang X.J."/>
            <person name="Zhu J.G."/>
            <person name="Ruan X.D."/>
            <person name="Zhao L."/>
            <person name="Wei J.T."/>
            <person name="Ye R.Z."/>
            <person name="Que T.C."/>
            <person name="Du C.H."/>
            <person name="Zhou Y.H."/>
            <person name="Cheng J.X."/>
            <person name="Dai P.F."/>
            <person name="Guo W.B."/>
            <person name="Han X.H."/>
            <person name="Huang E.J."/>
            <person name="Li L.F."/>
            <person name="Wei W."/>
            <person name="Gao Y.C."/>
            <person name="Liu J.Z."/>
            <person name="Shao H.Z."/>
            <person name="Wang X."/>
            <person name="Wang C.C."/>
            <person name="Yang T.C."/>
            <person name="Huo Q.B."/>
            <person name="Li W."/>
            <person name="Chen H.Y."/>
            <person name="Chen S.E."/>
            <person name="Zhou L.G."/>
            <person name="Ni X.B."/>
            <person name="Tian J.H."/>
            <person name="Sheng Y."/>
            <person name="Liu T."/>
            <person name="Pan Y.S."/>
            <person name="Xia L.Y."/>
            <person name="Li J."/>
            <person name="Zhao F."/>
            <person name="Cao W.C."/>
        </authorList>
    </citation>
    <scope>NUCLEOTIDE SEQUENCE [LARGE SCALE GENOMIC DNA]</scope>
    <source>
        <strain evidence="2">HaeL-2018</strain>
    </source>
</reference>
<dbReference type="EMBL" id="JABSTR010000008">
    <property type="protein sequence ID" value="KAH9377493.1"/>
    <property type="molecule type" value="Genomic_DNA"/>
</dbReference>
<dbReference type="VEuPathDB" id="VectorBase:HLOH_047003"/>
<comment type="caution">
    <text evidence="2">The sequence shown here is derived from an EMBL/GenBank/DDBJ whole genome shotgun (WGS) entry which is preliminary data.</text>
</comment>
<evidence type="ECO:0000313" key="3">
    <source>
        <dbReference type="Proteomes" id="UP000821853"/>
    </source>
</evidence>
<gene>
    <name evidence="2" type="ORF">HPB48_006246</name>
</gene>